<dbReference type="GO" id="GO:0006396">
    <property type="term" value="P:RNA processing"/>
    <property type="evidence" value="ECO:0007669"/>
    <property type="project" value="InterPro"/>
</dbReference>
<dbReference type="PANTHER" id="PTHR43191:SF2">
    <property type="entry name" value="RRNA METHYLTRANSFERASE 3, MITOCHONDRIAL"/>
    <property type="match status" value="1"/>
</dbReference>
<name>A0A6J4NI79_9ACTN</name>
<dbReference type="GO" id="GO:0005737">
    <property type="term" value="C:cytoplasm"/>
    <property type="evidence" value="ECO:0007669"/>
    <property type="project" value="UniProtKB-ARBA"/>
</dbReference>
<evidence type="ECO:0000256" key="3">
    <source>
        <dbReference type="ARBA" id="ARBA00022679"/>
    </source>
</evidence>
<dbReference type="CDD" id="cd18095">
    <property type="entry name" value="SpoU-like_rRNA-MTase"/>
    <property type="match status" value="1"/>
</dbReference>
<protein>
    <submittedName>
        <fullName evidence="5">RNA methyltransferase, TrmH family</fullName>
    </submittedName>
</protein>
<dbReference type="InterPro" id="IPR013123">
    <property type="entry name" value="SpoU_subst-bd"/>
</dbReference>
<gene>
    <name evidence="5" type="ORF">AVDCRST_MAG32-2155</name>
</gene>
<dbReference type="SUPFAM" id="SSF55315">
    <property type="entry name" value="L30e-like"/>
    <property type="match status" value="1"/>
</dbReference>
<dbReference type="InterPro" id="IPR051259">
    <property type="entry name" value="rRNA_Methyltransferase"/>
</dbReference>
<dbReference type="GO" id="GO:0008173">
    <property type="term" value="F:RNA methyltransferase activity"/>
    <property type="evidence" value="ECO:0007669"/>
    <property type="project" value="InterPro"/>
</dbReference>
<comment type="similarity">
    <text evidence="1">Belongs to the class IV-like SAM-binding methyltransferase superfamily. RNA methyltransferase TrmH family.</text>
</comment>
<accession>A0A6J4NI79</accession>
<dbReference type="InterPro" id="IPR001537">
    <property type="entry name" value="SpoU_MeTrfase"/>
</dbReference>
<dbReference type="InterPro" id="IPR029028">
    <property type="entry name" value="Alpha/beta_knot_MTases"/>
</dbReference>
<sequence length="262" mass="27106">MSAPLAASNARVKDARTLSRRSVRTERRLFLADGPKAVEGALTVAGCVVEVFATPAAAEQHTDLLRRAERVTLVDDRALASLSDAVTPAGVVAVCRHLDAPLEHVVRAAARLLVICADVRDPGNAGTVIRTADAAGADGVVLAGQSVDAYNPKTVRATVGSLFHLPLARTPDPAEAVRAAQARGLRVLAADGSGETVLHDADLSGPTAWLFGNEAWGLPAELAALADERVAIPIHGRAESLNLSTAAAVCLYASARAQRSPA</sequence>
<dbReference type="GO" id="GO:0032259">
    <property type="term" value="P:methylation"/>
    <property type="evidence" value="ECO:0007669"/>
    <property type="project" value="UniProtKB-KW"/>
</dbReference>
<feature type="domain" description="RNA 2-O ribose methyltransferase substrate binding" evidence="4">
    <location>
        <begin position="31"/>
        <end position="101"/>
    </location>
</feature>
<reference evidence="5" key="1">
    <citation type="submission" date="2020-02" db="EMBL/GenBank/DDBJ databases">
        <authorList>
            <person name="Meier V. D."/>
        </authorList>
    </citation>
    <scope>NUCLEOTIDE SEQUENCE</scope>
    <source>
        <strain evidence="5">AVDCRST_MAG32</strain>
    </source>
</reference>
<dbReference type="Pfam" id="PF00588">
    <property type="entry name" value="SpoU_methylase"/>
    <property type="match status" value="1"/>
</dbReference>
<dbReference type="InterPro" id="IPR029026">
    <property type="entry name" value="tRNA_m1G_MTases_N"/>
</dbReference>
<dbReference type="SUPFAM" id="SSF75217">
    <property type="entry name" value="alpha/beta knot"/>
    <property type="match status" value="1"/>
</dbReference>
<dbReference type="EMBL" id="CADCUM010000088">
    <property type="protein sequence ID" value="CAA9388519.1"/>
    <property type="molecule type" value="Genomic_DNA"/>
</dbReference>
<dbReference type="Pfam" id="PF22435">
    <property type="entry name" value="MRM3-like_sub_bind"/>
    <property type="match status" value="1"/>
</dbReference>
<dbReference type="Gene3D" id="3.40.1280.10">
    <property type="match status" value="1"/>
</dbReference>
<evidence type="ECO:0000256" key="2">
    <source>
        <dbReference type="ARBA" id="ARBA00022603"/>
    </source>
</evidence>
<evidence type="ECO:0000256" key="1">
    <source>
        <dbReference type="ARBA" id="ARBA00007228"/>
    </source>
</evidence>
<dbReference type="SMART" id="SM00967">
    <property type="entry name" value="SpoU_sub_bind"/>
    <property type="match status" value="1"/>
</dbReference>
<keyword evidence="3 5" id="KW-0808">Transferase</keyword>
<dbReference type="Gene3D" id="3.30.1330.30">
    <property type="match status" value="1"/>
</dbReference>
<evidence type="ECO:0000313" key="5">
    <source>
        <dbReference type="EMBL" id="CAA9388519.1"/>
    </source>
</evidence>
<dbReference type="GO" id="GO:0003723">
    <property type="term" value="F:RNA binding"/>
    <property type="evidence" value="ECO:0007669"/>
    <property type="project" value="InterPro"/>
</dbReference>
<keyword evidence="2 5" id="KW-0489">Methyltransferase</keyword>
<dbReference type="InterPro" id="IPR053888">
    <property type="entry name" value="MRM3-like_sub_bind"/>
</dbReference>
<dbReference type="AlphaFoldDB" id="A0A6J4NI79"/>
<proteinExistence type="inferred from homology"/>
<dbReference type="PANTHER" id="PTHR43191">
    <property type="entry name" value="RRNA METHYLTRANSFERASE 3"/>
    <property type="match status" value="1"/>
</dbReference>
<dbReference type="InterPro" id="IPR029064">
    <property type="entry name" value="Ribosomal_eL30-like_sf"/>
</dbReference>
<organism evidence="5">
    <name type="scientific">uncultured Nocardioides sp</name>
    <dbReference type="NCBI Taxonomy" id="198441"/>
    <lineage>
        <taxon>Bacteria</taxon>
        <taxon>Bacillati</taxon>
        <taxon>Actinomycetota</taxon>
        <taxon>Actinomycetes</taxon>
        <taxon>Propionibacteriales</taxon>
        <taxon>Nocardioidaceae</taxon>
        <taxon>Nocardioides</taxon>
        <taxon>environmental samples</taxon>
    </lineage>
</organism>
<evidence type="ECO:0000259" key="4">
    <source>
        <dbReference type="SMART" id="SM00967"/>
    </source>
</evidence>